<comment type="caution">
    <text evidence="2">The sequence shown here is derived from an EMBL/GenBank/DDBJ whole genome shotgun (WGS) entry which is preliminary data.</text>
</comment>
<reference evidence="2 3" key="1">
    <citation type="journal article" date="2016" name="Int. J. Syst. Evol. Microbiol.">
        <title>Oceanobacillus halophilus sp. nov., a novel moderately halophilic bacterium from a hypersaline lake.</title>
        <authorList>
            <person name="Amoozegar M.A."/>
            <person name="Bagheri M."/>
            <person name="Makhdoumi A."/>
            <person name="Nikou M.M."/>
            <person name="Fazeli S.A.S."/>
            <person name="Schumann P."/>
            <person name="Sproer C."/>
            <person name="Sanchez-Porro C."/>
            <person name="Ventosa A."/>
        </authorList>
    </citation>
    <scope>NUCLEOTIDE SEQUENCE [LARGE SCALE GENOMIC DNA]</scope>
    <source>
        <strain evidence="2 3">DSM 23996</strain>
    </source>
</reference>
<dbReference type="AlphaFoldDB" id="A0A495A076"/>
<dbReference type="RefSeq" id="WP_121204671.1">
    <property type="nucleotide sequence ID" value="NZ_RBZP01000009.1"/>
</dbReference>
<dbReference type="Proteomes" id="UP000269301">
    <property type="component" value="Unassembled WGS sequence"/>
</dbReference>
<keyword evidence="3" id="KW-1185">Reference proteome</keyword>
<sequence>MKKLFIIIIALIVVIVVSMLIDFPFGSNGTNEMEIKQDFDKLAVETENAKVIVVPVNADTARLELSGNKNNKYKLDARVKGGSLEVDVDDRWFEWISVDLFSISKQPTLSVYLPQKQYNNVEISTNNGMIDASELEAEDIYVETDNGKIVLNEIRSTFIEAKADNGEIVLENVEGELISKTDNGKMTLITDSLDRPIEMKTDNGAINILTKRKPSNATFDIKVDNGFVNIFGESIYDTIIGNGDNRIKLTTDNGKITVEKNK</sequence>
<evidence type="ECO:0000313" key="3">
    <source>
        <dbReference type="Proteomes" id="UP000269301"/>
    </source>
</evidence>
<evidence type="ECO:0000259" key="1">
    <source>
        <dbReference type="Pfam" id="PF13349"/>
    </source>
</evidence>
<dbReference type="InterPro" id="IPR025164">
    <property type="entry name" value="Toastrack_DUF4097"/>
</dbReference>
<organism evidence="2 3">
    <name type="scientific">Oceanobacillus halophilus</name>
    <dbReference type="NCBI Taxonomy" id="930130"/>
    <lineage>
        <taxon>Bacteria</taxon>
        <taxon>Bacillati</taxon>
        <taxon>Bacillota</taxon>
        <taxon>Bacilli</taxon>
        <taxon>Bacillales</taxon>
        <taxon>Bacillaceae</taxon>
        <taxon>Oceanobacillus</taxon>
    </lineage>
</organism>
<dbReference type="Gene3D" id="2.160.20.120">
    <property type="match status" value="1"/>
</dbReference>
<protein>
    <recommendedName>
        <fullName evidence="1">DUF4097 domain-containing protein</fullName>
    </recommendedName>
</protein>
<evidence type="ECO:0000313" key="2">
    <source>
        <dbReference type="EMBL" id="RKQ32675.1"/>
    </source>
</evidence>
<dbReference type="Pfam" id="PF13349">
    <property type="entry name" value="DUF4097"/>
    <property type="match status" value="1"/>
</dbReference>
<gene>
    <name evidence="2" type="ORF">D8M06_12135</name>
</gene>
<dbReference type="OrthoDB" id="2588856at2"/>
<name>A0A495A076_9BACI</name>
<accession>A0A495A076</accession>
<dbReference type="EMBL" id="RBZP01000009">
    <property type="protein sequence ID" value="RKQ32675.1"/>
    <property type="molecule type" value="Genomic_DNA"/>
</dbReference>
<proteinExistence type="predicted"/>
<feature type="domain" description="DUF4097" evidence="1">
    <location>
        <begin position="40"/>
        <end position="174"/>
    </location>
</feature>